<evidence type="ECO:0000313" key="1">
    <source>
        <dbReference type="EMBL" id="WND21160.1"/>
    </source>
</evidence>
<proteinExistence type="predicted"/>
<reference evidence="1 2" key="1">
    <citation type="submission" date="2023-09" db="EMBL/GenBank/DDBJ databases">
        <title>The genome sequence of Streptomyces anthocyanicus.</title>
        <authorList>
            <person name="Mo P."/>
        </authorList>
    </citation>
    <scope>NUCLEOTIDE SEQUENCE [LARGE SCALE GENOMIC DNA]</scope>
    <source>
        <strain evidence="1 2">JCM 4387</strain>
    </source>
</reference>
<evidence type="ECO:0000313" key="2">
    <source>
        <dbReference type="Proteomes" id="UP001249394"/>
    </source>
</evidence>
<sequence length="199" mass="21221">MALDPLATVADLIARGLTPDAGAETAQVNVYLNVASTIVREAAGCPISQTTSTVTVEGAVSQWLSLPGVPVTSVASVALDGDPVTDWKLRSSRLWRPHGWSHSCEPSEVEATYTHGLPTVPADIVDLVCRLAASALVAYRQGGSTGENLANRQVIQERIGDYSATYSYNPQVSEQELPKYLRDQLRARFGGGVAVVKSR</sequence>
<protein>
    <submittedName>
        <fullName evidence="1">Uncharacterized protein</fullName>
    </submittedName>
</protein>
<keyword evidence="2" id="KW-1185">Reference proteome</keyword>
<dbReference type="Proteomes" id="UP001249394">
    <property type="component" value="Chromosome"/>
</dbReference>
<name>A0ABY9UE90_STRVL</name>
<gene>
    <name evidence="1" type="ORF">RI060_29175</name>
</gene>
<organism evidence="1 2">
    <name type="scientific">Streptomyces violaceus</name>
    <name type="common">Streptomyces venezuelae</name>
    <dbReference type="NCBI Taxonomy" id="1936"/>
    <lineage>
        <taxon>Bacteria</taxon>
        <taxon>Bacillati</taxon>
        <taxon>Actinomycetota</taxon>
        <taxon>Actinomycetes</taxon>
        <taxon>Kitasatosporales</taxon>
        <taxon>Streptomycetaceae</taxon>
        <taxon>Streptomyces</taxon>
    </lineage>
</organism>
<dbReference type="EMBL" id="CP134213">
    <property type="protein sequence ID" value="WND21160.1"/>
    <property type="molecule type" value="Genomic_DNA"/>
</dbReference>
<accession>A0ABY9UE90</accession>